<evidence type="ECO:0008006" key="3">
    <source>
        <dbReference type="Google" id="ProtNLM"/>
    </source>
</evidence>
<name>A0ABT0MMD0_9GAMM</name>
<reference evidence="1 2" key="1">
    <citation type="submission" date="2022-05" db="EMBL/GenBank/DDBJ databases">
        <title>Luteimonas sp. SX5, whole genome shotgun sequencing project.</title>
        <authorList>
            <person name="Zhao G."/>
            <person name="Shen L."/>
        </authorList>
    </citation>
    <scope>NUCLEOTIDE SEQUENCE [LARGE SCALE GENOMIC DNA]</scope>
    <source>
        <strain evidence="1 2">SX5</strain>
    </source>
</reference>
<dbReference type="Proteomes" id="UP001431217">
    <property type="component" value="Unassembled WGS sequence"/>
</dbReference>
<sequence>MTGQNPERTSPTILDENAESSYWRRQFDKEPYYTSGDRYDDFEAAYRAGFLGYDRYRGRSFEQAEPELRNEWERGKGETRLTWERAKQAAKAAWHRIENAMPGDADRDGR</sequence>
<dbReference type="RefSeq" id="WP_249476078.1">
    <property type="nucleotide sequence ID" value="NZ_JAMBEP010000005.1"/>
</dbReference>
<dbReference type="EMBL" id="JAMBEP010000005">
    <property type="protein sequence ID" value="MCL1636048.1"/>
    <property type="molecule type" value="Genomic_DNA"/>
</dbReference>
<evidence type="ECO:0000313" key="1">
    <source>
        <dbReference type="EMBL" id="MCL1636048.1"/>
    </source>
</evidence>
<organism evidence="1 2">
    <name type="scientific">Luteimonas galliterrae</name>
    <dbReference type="NCBI Taxonomy" id="2940486"/>
    <lineage>
        <taxon>Bacteria</taxon>
        <taxon>Pseudomonadati</taxon>
        <taxon>Pseudomonadota</taxon>
        <taxon>Gammaproteobacteria</taxon>
        <taxon>Lysobacterales</taxon>
        <taxon>Lysobacteraceae</taxon>
        <taxon>Luteimonas</taxon>
    </lineage>
</organism>
<proteinExistence type="predicted"/>
<evidence type="ECO:0000313" key="2">
    <source>
        <dbReference type="Proteomes" id="UP001431217"/>
    </source>
</evidence>
<protein>
    <recommendedName>
        <fullName evidence="3">Cation transport regulator ChaB</fullName>
    </recommendedName>
</protein>
<keyword evidence="2" id="KW-1185">Reference proteome</keyword>
<comment type="caution">
    <text evidence="1">The sequence shown here is derived from an EMBL/GenBank/DDBJ whole genome shotgun (WGS) entry which is preliminary data.</text>
</comment>
<gene>
    <name evidence="1" type="ORF">M2650_15595</name>
</gene>
<accession>A0ABT0MMD0</accession>